<dbReference type="Proteomes" id="UP001515480">
    <property type="component" value="Unassembled WGS sequence"/>
</dbReference>
<organism evidence="2 3">
    <name type="scientific">Prymnesium parvum</name>
    <name type="common">Toxic golden alga</name>
    <dbReference type="NCBI Taxonomy" id="97485"/>
    <lineage>
        <taxon>Eukaryota</taxon>
        <taxon>Haptista</taxon>
        <taxon>Haptophyta</taxon>
        <taxon>Prymnesiophyceae</taxon>
        <taxon>Prymnesiales</taxon>
        <taxon>Prymnesiaceae</taxon>
        <taxon>Prymnesium</taxon>
    </lineage>
</organism>
<feature type="region of interest" description="Disordered" evidence="1">
    <location>
        <begin position="1"/>
        <end position="104"/>
    </location>
</feature>
<feature type="compositionally biased region" description="Polar residues" evidence="1">
    <location>
        <begin position="377"/>
        <end position="387"/>
    </location>
</feature>
<evidence type="ECO:0000256" key="1">
    <source>
        <dbReference type="SAM" id="MobiDB-lite"/>
    </source>
</evidence>
<gene>
    <name evidence="2" type="ORF">AB1Y20_007602</name>
</gene>
<keyword evidence="3" id="KW-1185">Reference proteome</keyword>
<reference evidence="2 3" key="1">
    <citation type="journal article" date="2024" name="Science">
        <title>Giant polyketide synthase enzymes in the biosynthesis of giant marine polyether toxins.</title>
        <authorList>
            <person name="Fallon T.R."/>
            <person name="Shende V.V."/>
            <person name="Wierzbicki I.H."/>
            <person name="Pendleton A.L."/>
            <person name="Watervoot N.F."/>
            <person name="Auber R.P."/>
            <person name="Gonzalez D.J."/>
            <person name="Wisecaver J.H."/>
            <person name="Moore B.S."/>
        </authorList>
    </citation>
    <scope>NUCLEOTIDE SEQUENCE [LARGE SCALE GENOMIC DNA]</scope>
    <source>
        <strain evidence="2 3">12B1</strain>
    </source>
</reference>
<feature type="region of interest" description="Disordered" evidence="1">
    <location>
        <begin position="356"/>
        <end position="396"/>
    </location>
</feature>
<dbReference type="EMBL" id="JBGBPQ010000017">
    <property type="protein sequence ID" value="KAL1508004.1"/>
    <property type="molecule type" value="Genomic_DNA"/>
</dbReference>
<feature type="region of interest" description="Disordered" evidence="1">
    <location>
        <begin position="575"/>
        <end position="619"/>
    </location>
</feature>
<feature type="compositionally biased region" description="Polar residues" evidence="1">
    <location>
        <begin position="52"/>
        <end position="72"/>
    </location>
</feature>
<feature type="compositionally biased region" description="Low complexity" evidence="1">
    <location>
        <begin position="85"/>
        <end position="96"/>
    </location>
</feature>
<evidence type="ECO:0000313" key="3">
    <source>
        <dbReference type="Proteomes" id="UP001515480"/>
    </source>
</evidence>
<comment type="caution">
    <text evidence="2">The sequence shown here is derived from an EMBL/GenBank/DDBJ whole genome shotgun (WGS) entry which is preliminary data.</text>
</comment>
<evidence type="ECO:0000313" key="2">
    <source>
        <dbReference type="EMBL" id="KAL1508004.1"/>
    </source>
</evidence>
<sequence>MASDMSSLPSDPPSPRSTDGNYHAIPFFASRSPTEQLSSSFSSTPKRERFSLAQSRTTTSRTLHNHAQSCGSRKSLLQPGRRSMADSASCFAGSSSAPPPSPPTANSVLQSWVWSIRQLARKRPDTGTRLSVSMAQTVLFTGGEPVLWVFTSKTGEVLRKNHDKLRVSTVRDALCGRAIEDENSILLGSELDYIATVRRGPSKAASLKALVLVERDLVQLLSFEQRRSIVALQEYVKGSGHGGTRYRCQAALERAELRRLSFQVVKLCYATSNTGRRDAPHPRGGATSNTIGPATALKSQMTSFNAVLHKVTRDVLVHLEAVTRQRVTRLVADFVKDAHGQPVLISLPEVFLEPVEKKPAPPRPASASVIPRRRGSNDGTTIPTTPTAWWESPAPEKARTRPSSAAAFSNFERAFDHNGGIKTSGGRPQPWLRLHPPLSRGSDGKLNLASQQKSVECAGDFCQVDTNQIGDDSEGRRRTRVQHTQQRTPSQQRGLIQKGHAEFIVPYKSILLARVEKEIPNVDNVKERCRLLESGQPGSVHPADPQKPHPFEYYSGVWVCKHCYITYCRLDKVRQQTHPRQIQPDRSAPTRPYPLKSQKPDGRGCINGDPSLGPLPRHSFGTNRLAVSANDLDFRKGLNTRQRVKQVLREIVEQNQSAASGSRENGHGGYSVRNSRSMPSLQCGAANPPSS</sequence>
<feature type="compositionally biased region" description="Polar residues" evidence="1">
    <location>
        <begin position="31"/>
        <end position="44"/>
    </location>
</feature>
<proteinExistence type="predicted"/>
<feature type="region of interest" description="Disordered" evidence="1">
    <location>
        <begin position="465"/>
        <end position="493"/>
    </location>
</feature>
<protein>
    <submittedName>
        <fullName evidence="2">Uncharacterized protein</fullName>
    </submittedName>
</protein>
<accession>A0AB34IWJ0</accession>
<dbReference type="AlphaFoldDB" id="A0AB34IWJ0"/>
<name>A0AB34IWJ0_PRYPA</name>
<feature type="region of interest" description="Disordered" evidence="1">
    <location>
        <begin position="655"/>
        <end position="691"/>
    </location>
</feature>